<feature type="region of interest" description="Disordered" evidence="5">
    <location>
        <begin position="501"/>
        <end position="661"/>
    </location>
</feature>
<feature type="compositionally biased region" description="Polar residues" evidence="5">
    <location>
        <begin position="178"/>
        <end position="198"/>
    </location>
</feature>
<accession>A0AAU9WHL5</accession>
<feature type="compositionally biased region" description="Low complexity" evidence="5">
    <location>
        <begin position="639"/>
        <end position="650"/>
    </location>
</feature>
<dbReference type="InterPro" id="IPR000008">
    <property type="entry name" value="C2_dom"/>
</dbReference>
<keyword evidence="4" id="KW-0344">Guanine-nucleotide releasing factor</keyword>
<feature type="region of interest" description="Disordered" evidence="5">
    <location>
        <begin position="162"/>
        <end position="341"/>
    </location>
</feature>
<feature type="domain" description="Rho-GAP" evidence="9">
    <location>
        <begin position="1223"/>
        <end position="1409"/>
    </location>
</feature>
<name>A0AAU9WHL5_9CNID</name>
<proteinExistence type="predicted"/>
<evidence type="ECO:0000256" key="2">
    <source>
        <dbReference type="ARBA" id="ARBA00004552"/>
    </source>
</evidence>
<dbReference type="PROSITE" id="PS50004">
    <property type="entry name" value="C2"/>
    <property type="match status" value="1"/>
</dbReference>
<dbReference type="InterPro" id="IPR000198">
    <property type="entry name" value="RhoGAP_dom"/>
</dbReference>
<keyword evidence="11" id="KW-1185">Reference proteome</keyword>
<feature type="domain" description="C2" evidence="7">
    <location>
        <begin position="1073"/>
        <end position="1192"/>
    </location>
</feature>
<evidence type="ECO:0000313" key="11">
    <source>
        <dbReference type="Proteomes" id="UP001159428"/>
    </source>
</evidence>
<dbReference type="PROSITE" id="PS50003">
    <property type="entry name" value="PH_DOMAIN"/>
    <property type="match status" value="1"/>
</dbReference>
<keyword evidence="3" id="KW-0343">GTPase activation</keyword>
<dbReference type="SMART" id="SM00239">
    <property type="entry name" value="C2"/>
    <property type="match status" value="1"/>
</dbReference>
<dbReference type="InterPro" id="IPR035899">
    <property type="entry name" value="DBL_dom_sf"/>
</dbReference>
<dbReference type="SMART" id="SM00325">
    <property type="entry name" value="RhoGEF"/>
    <property type="match status" value="1"/>
</dbReference>
<evidence type="ECO:0000256" key="3">
    <source>
        <dbReference type="ARBA" id="ARBA00022468"/>
    </source>
</evidence>
<dbReference type="PANTHER" id="PTHR23182:SF1">
    <property type="entry name" value="RHO GTPASE ACTIVATING PROTEIN AT 1A, ISOFORM E"/>
    <property type="match status" value="1"/>
</dbReference>
<organism evidence="10 11">
    <name type="scientific">Pocillopora meandrina</name>
    <dbReference type="NCBI Taxonomy" id="46732"/>
    <lineage>
        <taxon>Eukaryota</taxon>
        <taxon>Metazoa</taxon>
        <taxon>Cnidaria</taxon>
        <taxon>Anthozoa</taxon>
        <taxon>Hexacorallia</taxon>
        <taxon>Scleractinia</taxon>
        <taxon>Astrocoeniina</taxon>
        <taxon>Pocilloporidae</taxon>
        <taxon>Pocillopora</taxon>
    </lineage>
</organism>
<feature type="region of interest" description="Disordered" evidence="5">
    <location>
        <begin position="118"/>
        <end position="139"/>
    </location>
</feature>
<dbReference type="SUPFAM" id="SSF49562">
    <property type="entry name" value="C2 domain (Calcium/lipid-binding domain, CaLB)"/>
    <property type="match status" value="1"/>
</dbReference>
<feature type="compositionally biased region" description="Acidic residues" evidence="5">
    <location>
        <begin position="249"/>
        <end position="258"/>
    </location>
</feature>
<dbReference type="PANTHER" id="PTHR23182">
    <property type="entry name" value="BREAKPOINT CLUSTER REGION PROTEIN BCR"/>
    <property type="match status" value="1"/>
</dbReference>
<dbReference type="GO" id="GO:0043197">
    <property type="term" value="C:dendritic spine"/>
    <property type="evidence" value="ECO:0007669"/>
    <property type="project" value="UniProtKB-SubCell"/>
</dbReference>
<evidence type="ECO:0000313" key="10">
    <source>
        <dbReference type="EMBL" id="CAH3110994.1"/>
    </source>
</evidence>
<evidence type="ECO:0008006" key="12">
    <source>
        <dbReference type="Google" id="ProtNLM"/>
    </source>
</evidence>
<dbReference type="Pfam" id="PF00168">
    <property type="entry name" value="C2"/>
    <property type="match status" value="1"/>
</dbReference>
<dbReference type="InterPro" id="IPR011993">
    <property type="entry name" value="PH-like_dom_sf"/>
</dbReference>
<dbReference type="Gene3D" id="1.20.900.10">
    <property type="entry name" value="Dbl homology (DH) domain"/>
    <property type="match status" value="1"/>
</dbReference>
<dbReference type="InterPro" id="IPR000219">
    <property type="entry name" value="DH_dom"/>
</dbReference>
<evidence type="ECO:0000259" key="8">
    <source>
        <dbReference type="PROSITE" id="PS50010"/>
    </source>
</evidence>
<protein>
    <recommendedName>
        <fullName evidence="12">Active breakpoint cluster region-related protein</fullName>
    </recommendedName>
</protein>
<dbReference type="InterPro" id="IPR037769">
    <property type="entry name" value="Abr/Bcr"/>
</dbReference>
<dbReference type="GO" id="GO:0030424">
    <property type="term" value="C:axon"/>
    <property type="evidence" value="ECO:0007669"/>
    <property type="project" value="UniProtKB-SubCell"/>
</dbReference>
<dbReference type="InterPro" id="IPR035892">
    <property type="entry name" value="C2_domain_sf"/>
</dbReference>
<dbReference type="PROSITE" id="PS50010">
    <property type="entry name" value="DH_2"/>
    <property type="match status" value="1"/>
</dbReference>
<feature type="compositionally biased region" description="Polar residues" evidence="5">
    <location>
        <begin position="966"/>
        <end position="975"/>
    </location>
</feature>
<dbReference type="Pfam" id="PF00620">
    <property type="entry name" value="RhoGAP"/>
    <property type="match status" value="1"/>
</dbReference>
<gene>
    <name evidence="10" type="ORF">PMEA_00003908</name>
</gene>
<dbReference type="Gene3D" id="2.60.40.150">
    <property type="entry name" value="C2 domain"/>
    <property type="match status" value="1"/>
</dbReference>
<evidence type="ECO:0000256" key="1">
    <source>
        <dbReference type="ARBA" id="ARBA00004489"/>
    </source>
</evidence>
<feature type="region of interest" description="Disordered" evidence="5">
    <location>
        <begin position="961"/>
        <end position="983"/>
    </location>
</feature>
<feature type="compositionally biased region" description="Basic and acidic residues" evidence="5">
    <location>
        <begin position="326"/>
        <end position="336"/>
    </location>
</feature>
<dbReference type="SMART" id="SM00233">
    <property type="entry name" value="PH"/>
    <property type="match status" value="1"/>
</dbReference>
<feature type="domain" description="DH" evidence="8">
    <location>
        <begin position="667"/>
        <end position="855"/>
    </location>
</feature>
<dbReference type="Gene3D" id="1.10.555.10">
    <property type="entry name" value="Rho GTPase activation protein"/>
    <property type="match status" value="1"/>
</dbReference>
<dbReference type="SMART" id="SM00324">
    <property type="entry name" value="RhoGAP"/>
    <property type="match status" value="1"/>
</dbReference>
<evidence type="ECO:0000259" key="9">
    <source>
        <dbReference type="PROSITE" id="PS50238"/>
    </source>
</evidence>
<dbReference type="GO" id="GO:0007165">
    <property type="term" value="P:signal transduction"/>
    <property type="evidence" value="ECO:0007669"/>
    <property type="project" value="InterPro"/>
</dbReference>
<comment type="caution">
    <text evidence="10">The sequence shown here is derived from an EMBL/GenBank/DDBJ whole genome shotgun (WGS) entry which is preliminary data.</text>
</comment>
<dbReference type="Pfam" id="PF00621">
    <property type="entry name" value="RhoGEF"/>
    <property type="match status" value="1"/>
</dbReference>
<comment type="subcellular location">
    <subcellularLocation>
        <location evidence="1">Cell projection</location>
        <location evidence="1">Axon</location>
    </subcellularLocation>
    <subcellularLocation>
        <location evidence="2">Cell projection</location>
        <location evidence="2">Dendritic spine</location>
    </subcellularLocation>
</comment>
<dbReference type="SUPFAM" id="SSF48350">
    <property type="entry name" value="GTPase activation domain, GAP"/>
    <property type="match status" value="1"/>
</dbReference>
<feature type="compositionally biased region" description="Basic and acidic residues" evidence="5">
    <location>
        <begin position="118"/>
        <end position="130"/>
    </location>
</feature>
<dbReference type="InterPro" id="IPR008936">
    <property type="entry name" value="Rho_GTPase_activation_prot"/>
</dbReference>
<dbReference type="GO" id="GO:0005096">
    <property type="term" value="F:GTPase activator activity"/>
    <property type="evidence" value="ECO:0007669"/>
    <property type="project" value="UniProtKB-KW"/>
</dbReference>
<dbReference type="EMBL" id="CALNXJ010000012">
    <property type="protein sequence ID" value="CAH3110994.1"/>
    <property type="molecule type" value="Genomic_DNA"/>
</dbReference>
<feature type="compositionally biased region" description="Basic and acidic residues" evidence="5">
    <location>
        <begin position="226"/>
        <end position="244"/>
    </location>
</feature>
<dbReference type="InterPro" id="IPR001849">
    <property type="entry name" value="PH_domain"/>
</dbReference>
<evidence type="ECO:0000256" key="4">
    <source>
        <dbReference type="ARBA" id="ARBA00022658"/>
    </source>
</evidence>
<reference evidence="10 11" key="1">
    <citation type="submission" date="2022-05" db="EMBL/GenBank/DDBJ databases">
        <authorList>
            <consortium name="Genoscope - CEA"/>
            <person name="William W."/>
        </authorList>
    </citation>
    <scope>NUCLEOTIDE SEQUENCE [LARGE SCALE GENOMIC DNA]</scope>
</reference>
<evidence type="ECO:0000259" key="7">
    <source>
        <dbReference type="PROSITE" id="PS50004"/>
    </source>
</evidence>
<dbReference type="CDD" id="cd00160">
    <property type="entry name" value="RhoGEF"/>
    <property type="match status" value="1"/>
</dbReference>
<sequence>MDYREAFLTAWRDFHPKGKLPDTDFLQFCDFDGDFASDEHVLERFNLCNERLEDAIRVFKSEGFILKWLREVLNVNISKGRDLELERVLNVFFPCELNQPVSCPQDIASPSVAIEDVKKSDRDDFEKSSPLEDEEKYLNNTFAPDEECKDFGKDAKVIFPPRDEPKLALDGSDGESCFNDNIQGTSGVDTGKLFSSENNEFDEEKSSSHDGINIAEGNKLSANNNTEKESVNDVGLTRRNDQRDPTGSSEDEESEMGDETPSLNYPERKKPTGHRNRALASVFSPLAKGINKAKSKGKSYLTRPSGPKHRRHDSHGSTTSGDDVDFSDHAESKTSENLESEILSDSNEVDVKLHDICAANQFNMADEGDSCLAPIDRGSHVDFTRQGFSENNALDKKDSISEEDRCKKEKIAETPDVIIEVVDELISYLEGIEVVSSDDLEGESPHASEGDDFMLFGGVIRPRKPLRSRRQLDSVLSAGNVSLMSADSCMSPWAIDVAVSEMQSADSSEQEDNGNDSNDVGPTERASPSHHVKEISKQPNVEASPPPIRPPRRSKTERRSRTVGSPKKLGPVSADDDDVFGKDDKGYEGDYDSLPRLPKRSASEVVRPRSQGSENEELKKLRKARGAHVVIGDHSVDFSSSPVPSPGGSPAKHVDPGAGDKAEKLHKRKWVVAGVLDGEKGYLECLNLLYKHMKPLKFSIESSHPILTSVDYNKIFHKLDEMHTMHSAFYNELETRVSHWSDRHLIGDLFLSLVDQFDVYKEYISNYNTAMSTVRKCKASNEQFNNIFSKELRVQSIQEVTTLEALFNKPVERVGRYIAVLRDLIRETPEEHADFELLTNVLNQTKDFLAKINGDERDGGGLQRVKRDHRLIKDGFIVELSDGVRKFRHLFLFNDYIICTKRKITARGEQYVCKWYLSLRDLQFQPTENSEAPQVIPVTSKGDFDLLKSRIASTKAEIRREEGVSGLNSPDSSPSMKRRRAQSASKIVEKLKRRLAEQEAALLLAIPSLPVTLYHKQGKTYTLLCKTDVERAEWKEAIIPLLEQIQDNPSAEVQLSALELHHFLEACKKLRTQRSLGKVSMKEDKSLLNGLLYVHIHSGRGFHKNDLSCVVEVDHYGQFVRKARTKTCKASTDPVWDQDFDVEVEGTRELKLHVYSKSRLNFDEHCAQGKIELVKENLRDLKKQTITITLDKQGAVTLSLQYSKTPHGIQRKKSYSEKGVFGVDIATVSKREESDIPLVVIGCVQEIEKRGMEEVGIYRLSGATSDVRRLKDAFDNNSQSALVQVAEADIHAVAGLLKMYLRDLPEPLFTDDLYIKFVEANGIKDPEEKKKKMMELFESLPKPNRLTIIYLLDHLRRMSEHQEQNKMGQNNLATVFGPNVLRPSSADTDPTDLAKGTLDVMSQVGIFLWFLKFCSLQLPEDPQLMRRLDPNKNVEVAPALGHEDRLI</sequence>
<feature type="domain" description="PH" evidence="6">
    <location>
        <begin position="870"/>
        <end position="1043"/>
    </location>
</feature>
<dbReference type="Gene3D" id="2.30.29.30">
    <property type="entry name" value="Pleckstrin-homology domain (PH domain)/Phosphotyrosine-binding domain (PTB)"/>
    <property type="match status" value="1"/>
</dbReference>
<dbReference type="SUPFAM" id="SSF50729">
    <property type="entry name" value="PH domain-like"/>
    <property type="match status" value="1"/>
</dbReference>
<dbReference type="SUPFAM" id="SSF48065">
    <property type="entry name" value="DBL homology domain (DH-domain)"/>
    <property type="match status" value="1"/>
</dbReference>
<dbReference type="Proteomes" id="UP001159428">
    <property type="component" value="Unassembled WGS sequence"/>
</dbReference>
<dbReference type="PROSITE" id="PS50238">
    <property type="entry name" value="RHOGAP"/>
    <property type="match status" value="1"/>
</dbReference>
<dbReference type="GO" id="GO:0005085">
    <property type="term" value="F:guanyl-nucleotide exchange factor activity"/>
    <property type="evidence" value="ECO:0007669"/>
    <property type="project" value="UniProtKB-KW"/>
</dbReference>
<evidence type="ECO:0000256" key="5">
    <source>
        <dbReference type="SAM" id="MobiDB-lite"/>
    </source>
</evidence>
<feature type="compositionally biased region" description="Basic and acidic residues" evidence="5">
    <location>
        <begin position="579"/>
        <end position="588"/>
    </location>
</feature>
<evidence type="ECO:0000259" key="6">
    <source>
        <dbReference type="PROSITE" id="PS50003"/>
    </source>
</evidence>
<dbReference type="GO" id="GO:0016020">
    <property type="term" value="C:membrane"/>
    <property type="evidence" value="ECO:0007669"/>
    <property type="project" value="TreeGrafter"/>
</dbReference>
<feature type="compositionally biased region" description="Basic and acidic residues" evidence="5">
    <location>
        <begin position="652"/>
        <end position="661"/>
    </location>
</feature>